<keyword evidence="5" id="KW-0574">Periplasm</keyword>
<dbReference type="SUPFAM" id="SSF46626">
    <property type="entry name" value="Cytochrome c"/>
    <property type="match status" value="2"/>
</dbReference>
<dbReference type="EMBL" id="JACHKA010000001">
    <property type="protein sequence ID" value="MBB5986548.1"/>
    <property type="molecule type" value="Genomic_DNA"/>
</dbReference>
<sequence length="295" mass="32114">MSAAKVELGRRLFYEADLSIDGTMSCGTCHSQKHAFADDNRTRPGVYGDPGRRNVPGLANVGYAARLTWADPRLTSLELQVAVPVLGEHPVEMGMKGKEAEIARRLASDSCYIRMFQTAFPEVNGAIDMTTVAKALAAFERTMLAFDTPFDRSRRGRADAMIPAARRGAELFFGRADCASCHGGPNFTDDGFHALEVPTRGTDRGLGEVTGIASDDGKFRTPGLRNVALTAPYMHDGESPTLIDAVRHHRTVASIERLSEPDIADLVAFLRALTDQRFITDPQFALPMKACGKKL</sequence>
<comment type="subcellular location">
    <subcellularLocation>
        <location evidence="1">Periplasm</location>
    </subcellularLocation>
</comment>
<evidence type="ECO:0000313" key="10">
    <source>
        <dbReference type="EMBL" id="MBB5986548.1"/>
    </source>
</evidence>
<evidence type="ECO:0000256" key="8">
    <source>
        <dbReference type="PROSITE-ProRule" id="PRU00433"/>
    </source>
</evidence>
<dbReference type="InterPro" id="IPR051395">
    <property type="entry name" value="Cytochrome_c_Peroxidase/MauG"/>
</dbReference>
<dbReference type="PANTHER" id="PTHR30600:SF14">
    <property type="entry name" value="CYTOCHROME C PEROXIDASE"/>
    <property type="match status" value="1"/>
</dbReference>
<dbReference type="GO" id="GO:0004130">
    <property type="term" value="F:cytochrome-c peroxidase activity"/>
    <property type="evidence" value="ECO:0007669"/>
    <property type="project" value="UniProtKB-EC"/>
</dbReference>
<keyword evidence="6 10" id="KW-0560">Oxidoreductase</keyword>
<keyword evidence="11" id="KW-1185">Reference proteome</keyword>
<evidence type="ECO:0000256" key="3">
    <source>
        <dbReference type="ARBA" id="ARBA00022723"/>
    </source>
</evidence>
<comment type="caution">
    <text evidence="10">The sequence shown here is derived from an EMBL/GenBank/DDBJ whole genome shotgun (WGS) entry which is preliminary data.</text>
</comment>
<name>A0ABR6NGY4_9SPHN</name>
<evidence type="ECO:0000256" key="4">
    <source>
        <dbReference type="ARBA" id="ARBA00022729"/>
    </source>
</evidence>
<accession>A0ABR6NGY4</accession>
<dbReference type="Gene3D" id="1.10.760.10">
    <property type="entry name" value="Cytochrome c-like domain"/>
    <property type="match status" value="2"/>
</dbReference>
<feature type="domain" description="Cytochrome c" evidence="9">
    <location>
        <begin position="4"/>
        <end position="140"/>
    </location>
</feature>
<evidence type="ECO:0000256" key="5">
    <source>
        <dbReference type="ARBA" id="ARBA00022764"/>
    </source>
</evidence>
<evidence type="ECO:0000256" key="2">
    <source>
        <dbReference type="ARBA" id="ARBA00022617"/>
    </source>
</evidence>
<proteinExistence type="predicted"/>
<reference evidence="10 11" key="1">
    <citation type="submission" date="2020-08" db="EMBL/GenBank/DDBJ databases">
        <title>Exploring microbial biodiversity for novel pathways involved in the catabolism of aromatic compounds derived from lignin.</title>
        <authorList>
            <person name="Elkins J."/>
        </authorList>
    </citation>
    <scope>NUCLEOTIDE SEQUENCE [LARGE SCALE GENOMIC DNA]</scope>
    <source>
        <strain evidence="10 11">B1D3A</strain>
    </source>
</reference>
<keyword evidence="3 8" id="KW-0479">Metal-binding</keyword>
<dbReference type="PANTHER" id="PTHR30600">
    <property type="entry name" value="CYTOCHROME C PEROXIDASE-RELATED"/>
    <property type="match status" value="1"/>
</dbReference>
<evidence type="ECO:0000256" key="1">
    <source>
        <dbReference type="ARBA" id="ARBA00004418"/>
    </source>
</evidence>
<dbReference type="InterPro" id="IPR009056">
    <property type="entry name" value="Cyt_c-like_dom"/>
</dbReference>
<dbReference type="Pfam" id="PF00034">
    <property type="entry name" value="Cytochrom_C"/>
    <property type="match status" value="1"/>
</dbReference>
<dbReference type="InterPro" id="IPR036909">
    <property type="entry name" value="Cyt_c-like_dom_sf"/>
</dbReference>
<evidence type="ECO:0000256" key="6">
    <source>
        <dbReference type="ARBA" id="ARBA00023002"/>
    </source>
</evidence>
<evidence type="ECO:0000259" key="9">
    <source>
        <dbReference type="PROSITE" id="PS51007"/>
    </source>
</evidence>
<evidence type="ECO:0000256" key="7">
    <source>
        <dbReference type="ARBA" id="ARBA00023004"/>
    </source>
</evidence>
<organism evidence="10 11">
    <name type="scientific">Sphingobium lignivorans</name>
    <dbReference type="NCBI Taxonomy" id="2735886"/>
    <lineage>
        <taxon>Bacteria</taxon>
        <taxon>Pseudomonadati</taxon>
        <taxon>Pseudomonadota</taxon>
        <taxon>Alphaproteobacteria</taxon>
        <taxon>Sphingomonadales</taxon>
        <taxon>Sphingomonadaceae</taxon>
        <taxon>Sphingobium</taxon>
    </lineage>
</organism>
<dbReference type="Pfam" id="PF03150">
    <property type="entry name" value="CCP_MauG"/>
    <property type="match status" value="1"/>
</dbReference>
<keyword evidence="10" id="KW-0575">Peroxidase</keyword>
<dbReference type="PIRSF" id="PIRSF000294">
    <property type="entry name" value="Cytochrome-c_peroxidase"/>
    <property type="match status" value="1"/>
</dbReference>
<feature type="domain" description="Cytochrome c" evidence="9">
    <location>
        <begin position="163"/>
        <end position="274"/>
    </location>
</feature>
<keyword evidence="4" id="KW-0732">Signal</keyword>
<evidence type="ECO:0000313" key="11">
    <source>
        <dbReference type="Proteomes" id="UP001138540"/>
    </source>
</evidence>
<dbReference type="InterPro" id="IPR004852">
    <property type="entry name" value="Di-haem_cyt_c_peroxidsae"/>
</dbReference>
<dbReference type="EC" id="1.11.1.5" evidence="10"/>
<protein>
    <submittedName>
        <fullName evidence="10">Cytochrome c peroxidase</fullName>
        <ecNumber evidence="10">1.11.1.5</ecNumber>
    </submittedName>
</protein>
<dbReference type="Proteomes" id="UP001138540">
    <property type="component" value="Unassembled WGS sequence"/>
</dbReference>
<dbReference type="PROSITE" id="PS51007">
    <property type="entry name" value="CYTC"/>
    <property type="match status" value="2"/>
</dbReference>
<keyword evidence="2 8" id="KW-0349">Heme</keyword>
<gene>
    <name evidence="10" type="ORF">HNP60_002522</name>
</gene>
<keyword evidence="7 8" id="KW-0408">Iron</keyword>
<dbReference type="InterPro" id="IPR026259">
    <property type="entry name" value="MauG/Cytc_peroxidase"/>
</dbReference>